<sequence>MTTNPPQAGVPGILPEGAGPQGLDTKFLQQLDSAHYLHPFTDHAALREHGARVIVRGDGIYLWDSEGNKIIDGMAGLWCVNAGYGRTSIADAVHAQMLQLPFYNSFFNTTNVPAVQLAALLADISPPQFQHVFYTNSGSEANDTIVRMVRRYWQLAGQPGRQAIISRRNAYHGSTMAGASLGGMAGMHAQGGLPIPGIHHIGQPSYAEGGRGMSEAEFGLEAAGWLEASILALGPENVAAFIGEPVQGAGGVIIPPSTYWPEIQRICDKYDILLVSDEVICGFGRLGTWFGCELMGFQPDLIAFAKGVTSGYVPLGGVLVGGRVAHLLTEKGGDFNHGFTYSGHPSACAAALENIRILETEQLVERVALATGPHLKACFASLVSHPLVGHAETCGLTAGLNLVRRNGETVHDCEPFASTHVVGMLCRKHMFDNGVIMRAVGDRMIVAPPLSITVGQIDEMVERIRYCLDLTLEEVTQRGWMD</sequence>
<comment type="similarity">
    <text evidence="2 6">Belongs to the class-III pyridoxal-phosphate-dependent aminotransferase family.</text>
</comment>
<comment type="caution">
    <text evidence="7">The sequence shown here is derived from an EMBL/GenBank/DDBJ whole genome shotgun (WGS) entry which is preliminary data.</text>
</comment>
<evidence type="ECO:0000256" key="4">
    <source>
        <dbReference type="ARBA" id="ARBA00022679"/>
    </source>
</evidence>
<dbReference type="SUPFAM" id="SSF53383">
    <property type="entry name" value="PLP-dependent transferases"/>
    <property type="match status" value="1"/>
</dbReference>
<organism evidence="7 8">
    <name type="scientific">Telluria aromaticivorans</name>
    <dbReference type="NCBI Taxonomy" id="2725995"/>
    <lineage>
        <taxon>Bacteria</taxon>
        <taxon>Pseudomonadati</taxon>
        <taxon>Pseudomonadota</taxon>
        <taxon>Betaproteobacteria</taxon>
        <taxon>Burkholderiales</taxon>
        <taxon>Oxalobacteraceae</taxon>
        <taxon>Telluria group</taxon>
        <taxon>Telluria</taxon>
    </lineage>
</organism>
<dbReference type="NCBIfam" id="NF005682">
    <property type="entry name" value="PRK07480.1"/>
    <property type="match status" value="1"/>
</dbReference>
<dbReference type="CDD" id="cd00610">
    <property type="entry name" value="OAT_like"/>
    <property type="match status" value="1"/>
</dbReference>
<dbReference type="Pfam" id="PF00202">
    <property type="entry name" value="Aminotran_3"/>
    <property type="match status" value="1"/>
</dbReference>
<dbReference type="GO" id="GO:0030170">
    <property type="term" value="F:pyridoxal phosphate binding"/>
    <property type="evidence" value="ECO:0007669"/>
    <property type="project" value="InterPro"/>
</dbReference>
<keyword evidence="8" id="KW-1185">Reference proteome</keyword>
<keyword evidence="4 7" id="KW-0808">Transferase</keyword>
<dbReference type="PANTHER" id="PTHR43094">
    <property type="entry name" value="AMINOTRANSFERASE"/>
    <property type="match status" value="1"/>
</dbReference>
<dbReference type="Gene3D" id="3.40.640.10">
    <property type="entry name" value="Type I PLP-dependent aspartate aminotransferase-like (Major domain)"/>
    <property type="match status" value="1"/>
</dbReference>
<name>A0A7Y2K302_9BURK</name>
<keyword evidence="3 7" id="KW-0032">Aminotransferase</keyword>
<dbReference type="InterPro" id="IPR015424">
    <property type="entry name" value="PyrdxlP-dep_Trfase"/>
</dbReference>
<proteinExistence type="inferred from homology"/>
<dbReference type="RefSeq" id="WP_171087550.1">
    <property type="nucleotide sequence ID" value="NZ_JABAIV010000008.1"/>
</dbReference>
<dbReference type="InterPro" id="IPR005814">
    <property type="entry name" value="Aminotrans_3"/>
</dbReference>
<reference evidence="7 8" key="1">
    <citation type="submission" date="2020-04" db="EMBL/GenBank/DDBJ databases">
        <title>Massilia sp. nov., a cold adapted bacteria isolated from Arctic soil.</title>
        <authorList>
            <person name="Son J."/>
            <person name="Ka J.-O."/>
        </authorList>
    </citation>
    <scope>NUCLEOTIDE SEQUENCE [LARGE SCALE GENOMIC DNA]</scope>
    <source>
        <strain evidence="7 8">ML15P13</strain>
    </source>
</reference>
<evidence type="ECO:0000256" key="1">
    <source>
        <dbReference type="ARBA" id="ARBA00001933"/>
    </source>
</evidence>
<dbReference type="AlphaFoldDB" id="A0A7Y2K302"/>
<dbReference type="Proteomes" id="UP000533905">
    <property type="component" value="Unassembled WGS sequence"/>
</dbReference>
<evidence type="ECO:0000313" key="8">
    <source>
        <dbReference type="Proteomes" id="UP000533905"/>
    </source>
</evidence>
<dbReference type="GO" id="GO:0008483">
    <property type="term" value="F:transaminase activity"/>
    <property type="evidence" value="ECO:0007669"/>
    <property type="project" value="UniProtKB-KW"/>
</dbReference>
<evidence type="ECO:0000256" key="3">
    <source>
        <dbReference type="ARBA" id="ARBA00022576"/>
    </source>
</evidence>
<protein>
    <submittedName>
        <fullName evidence="7">Aspartate aminotransferase family protein</fullName>
    </submittedName>
</protein>
<dbReference type="InterPro" id="IPR049704">
    <property type="entry name" value="Aminotrans_3_PPA_site"/>
</dbReference>
<comment type="cofactor">
    <cofactor evidence="1">
        <name>pyridoxal 5'-phosphate</name>
        <dbReference type="ChEBI" id="CHEBI:597326"/>
    </cofactor>
</comment>
<dbReference type="InterPro" id="IPR015421">
    <property type="entry name" value="PyrdxlP-dep_Trfase_major"/>
</dbReference>
<gene>
    <name evidence="7" type="ORF">HGB41_19455</name>
</gene>
<dbReference type="Gene3D" id="3.90.1150.10">
    <property type="entry name" value="Aspartate Aminotransferase, domain 1"/>
    <property type="match status" value="1"/>
</dbReference>
<dbReference type="PROSITE" id="PS00600">
    <property type="entry name" value="AA_TRANSFER_CLASS_3"/>
    <property type="match status" value="1"/>
</dbReference>
<dbReference type="GO" id="GO:0005829">
    <property type="term" value="C:cytosol"/>
    <property type="evidence" value="ECO:0007669"/>
    <property type="project" value="TreeGrafter"/>
</dbReference>
<evidence type="ECO:0000256" key="6">
    <source>
        <dbReference type="RuleBase" id="RU003560"/>
    </source>
</evidence>
<dbReference type="EMBL" id="JABAIV010000008">
    <property type="protein sequence ID" value="NNG25165.1"/>
    <property type="molecule type" value="Genomic_DNA"/>
</dbReference>
<evidence type="ECO:0000313" key="7">
    <source>
        <dbReference type="EMBL" id="NNG25165.1"/>
    </source>
</evidence>
<dbReference type="PANTHER" id="PTHR43094:SF1">
    <property type="entry name" value="AMINOTRANSFERASE CLASS-III"/>
    <property type="match status" value="1"/>
</dbReference>
<accession>A0A7Y2K302</accession>
<keyword evidence="5 6" id="KW-0663">Pyridoxal phosphate</keyword>
<evidence type="ECO:0000256" key="2">
    <source>
        <dbReference type="ARBA" id="ARBA00008954"/>
    </source>
</evidence>
<dbReference type="InterPro" id="IPR015422">
    <property type="entry name" value="PyrdxlP-dep_Trfase_small"/>
</dbReference>
<dbReference type="FunFam" id="3.40.640.10:FF:000014">
    <property type="entry name" value="Adenosylmethionine-8-amino-7-oxononanoate aminotransferase, probable"/>
    <property type="match status" value="1"/>
</dbReference>
<evidence type="ECO:0000256" key="5">
    <source>
        <dbReference type="ARBA" id="ARBA00022898"/>
    </source>
</evidence>